<organism evidence="1">
    <name type="scientific">Caldilineaceae bacterium SB0662_bin_9</name>
    <dbReference type="NCBI Taxonomy" id="2605258"/>
    <lineage>
        <taxon>Bacteria</taxon>
        <taxon>Bacillati</taxon>
        <taxon>Chloroflexota</taxon>
        <taxon>Caldilineae</taxon>
        <taxon>Caldilineales</taxon>
        <taxon>Caldilineaceae</taxon>
    </lineage>
</organism>
<proteinExistence type="predicted"/>
<sequence length="177" mass="20259">MQRHVLLFASSNTDDGLCNAISDRRYKILFDNHGIVEAFVEFACARLELGEPDLDSVEVLPTVRDVDVWGQLLETVQDQCWRFQTQQGDGMLLACEIQSRREYLIMMRLLAYASVTLVSLDRKERFSRRRPPPLPCLLLVYTGATPWTPPSLSDLTRGHVSVPGPLFPYIYMDVLFH</sequence>
<name>A0A6B1DRC6_9CHLR</name>
<dbReference type="AlphaFoldDB" id="A0A6B1DRC6"/>
<protein>
    <recommendedName>
        <fullName evidence="2">Rpn family recombination-promoting nuclease/putative transposase</fullName>
    </recommendedName>
</protein>
<gene>
    <name evidence="1" type="ORF">F4Y08_07760</name>
</gene>
<accession>A0A6B1DRC6</accession>
<comment type="caution">
    <text evidence="1">The sequence shown here is derived from an EMBL/GenBank/DDBJ whole genome shotgun (WGS) entry which is preliminary data.</text>
</comment>
<reference evidence="1" key="1">
    <citation type="submission" date="2019-09" db="EMBL/GenBank/DDBJ databases">
        <title>Characterisation of the sponge microbiome using genome-centric metagenomics.</title>
        <authorList>
            <person name="Engelberts J.P."/>
            <person name="Robbins S.J."/>
            <person name="De Goeij J.M."/>
            <person name="Aranda M."/>
            <person name="Bell S.C."/>
            <person name="Webster N.S."/>
        </authorList>
    </citation>
    <scope>NUCLEOTIDE SEQUENCE</scope>
    <source>
        <strain evidence="1">SB0662_bin_9</strain>
    </source>
</reference>
<evidence type="ECO:0000313" key="1">
    <source>
        <dbReference type="EMBL" id="MYD90220.1"/>
    </source>
</evidence>
<evidence type="ECO:0008006" key="2">
    <source>
        <dbReference type="Google" id="ProtNLM"/>
    </source>
</evidence>
<dbReference type="EMBL" id="VXPY01000052">
    <property type="protein sequence ID" value="MYD90220.1"/>
    <property type="molecule type" value="Genomic_DNA"/>
</dbReference>